<keyword evidence="1" id="KW-1133">Transmembrane helix</keyword>
<keyword evidence="3" id="KW-1185">Reference proteome</keyword>
<name>A0ABR7WB44_9ACTN</name>
<reference evidence="2 3" key="1">
    <citation type="submission" date="2020-09" db="EMBL/GenBank/DDBJ databases">
        <title>Novel species in genus Gordonia.</title>
        <authorList>
            <person name="Zhang G."/>
        </authorList>
    </citation>
    <scope>NUCLEOTIDE SEQUENCE [LARGE SCALE GENOMIC DNA]</scope>
    <source>
        <strain evidence="2 3">ON-33</strain>
    </source>
</reference>
<evidence type="ECO:0000256" key="1">
    <source>
        <dbReference type="SAM" id="Phobius"/>
    </source>
</evidence>
<dbReference type="RefSeq" id="WP_190266625.1">
    <property type="nucleotide sequence ID" value="NZ_BAABAD010000005.1"/>
</dbReference>
<organism evidence="2 3">
    <name type="scientific">Gordonia hankookensis</name>
    <dbReference type="NCBI Taxonomy" id="589403"/>
    <lineage>
        <taxon>Bacteria</taxon>
        <taxon>Bacillati</taxon>
        <taxon>Actinomycetota</taxon>
        <taxon>Actinomycetes</taxon>
        <taxon>Mycobacteriales</taxon>
        <taxon>Gordoniaceae</taxon>
        <taxon>Gordonia</taxon>
    </lineage>
</organism>
<protein>
    <submittedName>
        <fullName evidence="2">Uncharacterized protein</fullName>
    </submittedName>
</protein>
<dbReference type="EMBL" id="JACWMS010000002">
    <property type="protein sequence ID" value="MBD1319771.1"/>
    <property type="molecule type" value="Genomic_DNA"/>
</dbReference>
<sequence length="247" mass="26226">MTYIWANRTKHVFRTARFAAVGLLALGGVLLILGFAIELWALVAGGAGFALMAIATVLPFATRIEMSRGEAVVHAQPWYRNSQIVFTAAMALITVTMVVEIAAGASQSWRLVIPAIAGVAVTPYLVVLAYRDRGPLRISAQGVELGNGAVFEYRSTCIEFVELNSGVPAVRLTSDIEAPTRSARIISRGYNIDFNSLLSTLEQLKVWDSQSRCVSSAAIAAMLTADLPKGVGLGESVELTVPVGGGS</sequence>
<feature type="transmembrane region" description="Helical" evidence="1">
    <location>
        <begin position="83"/>
        <end position="105"/>
    </location>
</feature>
<keyword evidence="1" id="KW-0472">Membrane</keyword>
<comment type="caution">
    <text evidence="2">The sequence shown here is derived from an EMBL/GenBank/DDBJ whole genome shotgun (WGS) entry which is preliminary data.</text>
</comment>
<dbReference type="Proteomes" id="UP000602395">
    <property type="component" value="Unassembled WGS sequence"/>
</dbReference>
<proteinExistence type="predicted"/>
<feature type="transmembrane region" description="Helical" evidence="1">
    <location>
        <begin position="111"/>
        <end position="130"/>
    </location>
</feature>
<evidence type="ECO:0000313" key="3">
    <source>
        <dbReference type="Proteomes" id="UP000602395"/>
    </source>
</evidence>
<gene>
    <name evidence="2" type="ORF">IDF66_09240</name>
</gene>
<evidence type="ECO:0000313" key="2">
    <source>
        <dbReference type="EMBL" id="MBD1319771.1"/>
    </source>
</evidence>
<accession>A0ABR7WB44</accession>
<keyword evidence="1" id="KW-0812">Transmembrane</keyword>
<feature type="transmembrane region" description="Helical" evidence="1">
    <location>
        <begin position="39"/>
        <end position="62"/>
    </location>
</feature>
<feature type="transmembrane region" description="Helical" evidence="1">
    <location>
        <begin position="12"/>
        <end position="33"/>
    </location>
</feature>